<reference evidence="2 3" key="1">
    <citation type="submission" date="2019-12" db="EMBL/GenBank/DDBJ databases">
        <authorList>
            <person name="Lee S.D."/>
        </authorList>
    </citation>
    <scope>NUCLEOTIDE SEQUENCE [LARGE SCALE GENOMIC DNA]</scope>
    <source>
        <strain evidence="2 3">GH1-50</strain>
    </source>
</reference>
<dbReference type="InterPro" id="IPR002716">
    <property type="entry name" value="PIN_dom"/>
</dbReference>
<dbReference type="EMBL" id="WUPT01000001">
    <property type="protein sequence ID" value="MXQ06976.1"/>
    <property type="molecule type" value="Genomic_DNA"/>
</dbReference>
<keyword evidence="3" id="KW-1185">Reference proteome</keyword>
<organism evidence="2 3">
    <name type="scientific">Kangsaoukella pontilimi</name>
    <dbReference type="NCBI Taxonomy" id="2691042"/>
    <lineage>
        <taxon>Bacteria</taxon>
        <taxon>Pseudomonadati</taxon>
        <taxon>Pseudomonadota</taxon>
        <taxon>Alphaproteobacteria</taxon>
        <taxon>Rhodobacterales</taxon>
        <taxon>Paracoccaceae</taxon>
        <taxon>Kangsaoukella</taxon>
    </lineage>
</organism>
<evidence type="ECO:0000259" key="1">
    <source>
        <dbReference type="Pfam" id="PF13470"/>
    </source>
</evidence>
<comment type="caution">
    <text evidence="2">The sequence shown here is derived from an EMBL/GenBank/DDBJ whole genome shotgun (WGS) entry which is preliminary data.</text>
</comment>
<evidence type="ECO:0000313" key="3">
    <source>
        <dbReference type="Proteomes" id="UP000480350"/>
    </source>
</evidence>
<reference evidence="2 3" key="2">
    <citation type="submission" date="2020-03" db="EMBL/GenBank/DDBJ databases">
        <title>Kangsaoukella pontilimi gen. nov., sp. nov., a new member of the family Rhodobacteraceae isolated from a tidal mudflat.</title>
        <authorList>
            <person name="Kim I.S."/>
        </authorList>
    </citation>
    <scope>NUCLEOTIDE SEQUENCE [LARGE SCALE GENOMIC DNA]</scope>
    <source>
        <strain evidence="2 3">GH1-50</strain>
    </source>
</reference>
<accession>A0A7C9MEE8</accession>
<dbReference type="Proteomes" id="UP000480350">
    <property type="component" value="Unassembled WGS sequence"/>
</dbReference>
<gene>
    <name evidence="2" type="ORF">GQ651_03860</name>
</gene>
<dbReference type="AlphaFoldDB" id="A0A7C9MEE8"/>
<evidence type="ECO:0000313" key="2">
    <source>
        <dbReference type="EMBL" id="MXQ06976.1"/>
    </source>
</evidence>
<sequence>MKVLIDANVLFPTVLRQIVMGLAERGYFTPLWSERILEEWRRAAVRVGDGPVAEAEIAALKARFPDAMVPVPDGAGADLSLPDPDDTHVLAAAIAGGADELLTQNLKDFPTNVLSSHGIVRRDPDGFTREAWHADPDGVGAVVADVLRIAGAYGIDVSNPRAVLKRARLPRLGKALYAS</sequence>
<protein>
    <submittedName>
        <fullName evidence="2">PIN domain-containing protein</fullName>
    </submittedName>
</protein>
<dbReference type="NCBIfam" id="NF046100">
    <property type="entry name" value="RSP_2648_fam_PIN"/>
    <property type="match status" value="1"/>
</dbReference>
<proteinExistence type="predicted"/>
<dbReference type="RefSeq" id="WP_160762884.1">
    <property type="nucleotide sequence ID" value="NZ_WUPT01000001.1"/>
</dbReference>
<name>A0A7C9MEE8_9RHOB</name>
<feature type="domain" description="PIN" evidence="1">
    <location>
        <begin position="2"/>
        <end position="106"/>
    </location>
</feature>
<dbReference type="SUPFAM" id="SSF88723">
    <property type="entry name" value="PIN domain-like"/>
    <property type="match status" value="1"/>
</dbReference>
<dbReference type="Pfam" id="PF13470">
    <property type="entry name" value="PIN_3"/>
    <property type="match status" value="1"/>
</dbReference>
<dbReference type="InterPro" id="IPR029060">
    <property type="entry name" value="PIN-like_dom_sf"/>
</dbReference>